<organism evidence="2 3">
    <name type="scientific">Hoyosella subflava (strain DSM 45089 / JCM 17490 / NBRC 109087 / DQS3-9A1)</name>
    <name type="common">Amycolicicoccus subflavus</name>
    <dbReference type="NCBI Taxonomy" id="443218"/>
    <lineage>
        <taxon>Bacteria</taxon>
        <taxon>Bacillati</taxon>
        <taxon>Actinomycetota</taxon>
        <taxon>Actinomycetes</taxon>
        <taxon>Mycobacteriales</taxon>
        <taxon>Hoyosellaceae</taxon>
        <taxon>Hoyosella</taxon>
    </lineage>
</organism>
<dbReference type="STRING" id="443218.AS9A_0122"/>
<dbReference type="Pfam" id="PF05685">
    <property type="entry name" value="Uma2"/>
    <property type="match status" value="1"/>
</dbReference>
<evidence type="ECO:0000259" key="1">
    <source>
        <dbReference type="Pfam" id="PF05685"/>
    </source>
</evidence>
<feature type="domain" description="Putative restriction endonuclease" evidence="1">
    <location>
        <begin position="11"/>
        <end position="90"/>
    </location>
</feature>
<dbReference type="Gene3D" id="3.90.1570.10">
    <property type="entry name" value="tt1808, chain A"/>
    <property type="match status" value="1"/>
</dbReference>
<accession>F6EED0</accession>
<reference evidence="2 3" key="1">
    <citation type="journal article" date="2011" name="J. Bacteriol.">
        <title>Complete genome sequence of Amycolicicoccus subflavus DQS3-9A1T, an actinomycete isolated from crude oil-polluted soil.</title>
        <authorList>
            <person name="Cai M."/>
            <person name="Chen W.M."/>
            <person name="Nie Y."/>
            <person name="Chi C.Q."/>
            <person name="Wang Y.N."/>
            <person name="Tang Y.Q."/>
            <person name="Li G.Y."/>
            <person name="Wu X.L."/>
        </authorList>
    </citation>
    <scope>NUCLEOTIDE SEQUENCE [LARGE SCALE GENOMIC DNA]</scope>
    <source>
        <strain evidence="3">DSM 45089 / DQS3-9A1</strain>
    </source>
</reference>
<dbReference type="KEGG" id="asd:AS9A_0122"/>
<evidence type="ECO:0000313" key="3">
    <source>
        <dbReference type="Proteomes" id="UP000009235"/>
    </source>
</evidence>
<dbReference type="AlphaFoldDB" id="F6EED0"/>
<dbReference type="InterPro" id="IPR011335">
    <property type="entry name" value="Restrct_endonuc-II-like"/>
</dbReference>
<dbReference type="EMBL" id="CP002786">
    <property type="protein sequence ID" value="AEF38582.1"/>
    <property type="molecule type" value="Genomic_DNA"/>
</dbReference>
<dbReference type="CDD" id="cd06260">
    <property type="entry name" value="DUF820-like"/>
    <property type="match status" value="1"/>
</dbReference>
<dbReference type="SUPFAM" id="SSF52980">
    <property type="entry name" value="Restriction endonuclease-like"/>
    <property type="match status" value="1"/>
</dbReference>
<protein>
    <recommendedName>
        <fullName evidence="1">Putative restriction endonuclease domain-containing protein</fullName>
    </recommendedName>
</protein>
<dbReference type="InterPro" id="IPR012296">
    <property type="entry name" value="Nuclease_put_TT1808"/>
</dbReference>
<dbReference type="HOGENOM" id="CLU_2327729_0_0_11"/>
<gene>
    <name evidence="2" type="ordered locus">AS9A_0122</name>
</gene>
<name>F6EED0_HOYSD</name>
<evidence type="ECO:0000313" key="2">
    <source>
        <dbReference type="EMBL" id="AEF38582.1"/>
    </source>
</evidence>
<sequence>MTRSDGPDKRVAAAEVVIAIEIVSPGSKRTDTVTKRSEYAEAGSPHYWIVNLDEPATLTALHLAGDFGYQEAPAVSGDFTTAEPFALTLQLNGLADAR</sequence>
<dbReference type="RefSeq" id="WP_013804934.1">
    <property type="nucleotide sequence ID" value="NC_015564.1"/>
</dbReference>
<proteinExistence type="predicted"/>
<keyword evidence="3" id="KW-1185">Reference proteome</keyword>
<dbReference type="Proteomes" id="UP000009235">
    <property type="component" value="Chromosome"/>
</dbReference>
<dbReference type="InterPro" id="IPR008538">
    <property type="entry name" value="Uma2"/>
</dbReference>
<dbReference type="eggNOG" id="COG4636">
    <property type="taxonomic scope" value="Bacteria"/>
</dbReference>